<dbReference type="EMBL" id="AZHW01001125">
    <property type="protein sequence ID" value="ETW94069.1"/>
    <property type="molecule type" value="Genomic_DNA"/>
</dbReference>
<comment type="caution">
    <text evidence="1">The sequence shown here is derived from an EMBL/GenBank/DDBJ whole genome shotgun (WGS) entry which is preliminary data.</text>
</comment>
<reference evidence="1 2" key="1">
    <citation type="journal article" date="2014" name="Nature">
        <title>An environmental bacterial taxon with a large and distinct metabolic repertoire.</title>
        <authorList>
            <person name="Wilson M.C."/>
            <person name="Mori T."/>
            <person name="Ruckert C."/>
            <person name="Uria A.R."/>
            <person name="Helf M.J."/>
            <person name="Takada K."/>
            <person name="Gernert C."/>
            <person name="Steffens U.A."/>
            <person name="Heycke N."/>
            <person name="Schmitt S."/>
            <person name="Rinke C."/>
            <person name="Helfrich E.J."/>
            <person name="Brachmann A.O."/>
            <person name="Gurgui C."/>
            <person name="Wakimoto T."/>
            <person name="Kracht M."/>
            <person name="Crusemann M."/>
            <person name="Hentschel U."/>
            <person name="Abe I."/>
            <person name="Matsunaga S."/>
            <person name="Kalinowski J."/>
            <person name="Takeyama H."/>
            <person name="Piel J."/>
        </authorList>
    </citation>
    <scope>NUCLEOTIDE SEQUENCE [LARGE SCALE GENOMIC DNA]</scope>
    <source>
        <strain evidence="2">TSY1</strain>
    </source>
</reference>
<dbReference type="Gene3D" id="3.90.1200.10">
    <property type="match status" value="1"/>
</dbReference>
<dbReference type="Pfam" id="PF13671">
    <property type="entry name" value="AAA_33"/>
    <property type="match status" value="1"/>
</dbReference>
<dbReference type="Gene3D" id="3.40.50.300">
    <property type="entry name" value="P-loop containing nucleotide triphosphate hydrolases"/>
    <property type="match status" value="1"/>
</dbReference>
<sequence length="541" mass="60930">MTLAALRQALMEPAIYPEPTTAVEIRETHISLVFLTDHYVYKIKKPIELGFVDYSTLDKRRAWCEQEVMLNRRLSQTVYLDVVPLYHDGSHYRFSDGGSVVEYAVKMRRLPTAATLEARLKHGAEPLSTLTQLARQLAAFHASHPVPTASKPYGTHERVEADWQENFDQTTRAMDRTLSSEQYHRIQQAVTAFLAQRKGWFEQRVRAERIRDCHGDLRAEHIYIEDGALQIIDCIEFNPQFRYIDVASEIAFLAMDLERLGFAAEADAFVQAYVEASQDVTLYRLLDFYRCYRAYVRGKVRSFLLQEAAPHRDVSRLQRDAVGCFALAGRYAQRLTRPLLIMTTGLIGSGKSTVAEGVAEALDFSLFSSDRVRKARAGLCPETPQRVAFGDGLYSASTSEQTYEALANLARSALRQGLSVVVDATFSKQAQRTLIQSVGTDAGADCYLIDCVAPEAVIRERLEKRMSVPGSVSDGRWAIFPQFKQQYEPVNVETLDGGLMPTSYIRLDTTQPVERSVQQALGEIQKGRSAYDDGDAYSRSR</sequence>
<dbReference type="HOGENOM" id="CLU_026771_1_1_7"/>
<dbReference type="PATRIC" id="fig|1429438.4.peg.6860"/>
<evidence type="ECO:0008006" key="3">
    <source>
        <dbReference type="Google" id="ProtNLM"/>
    </source>
</evidence>
<proteinExistence type="predicted"/>
<dbReference type="PANTHER" id="PTHR43883">
    <property type="entry name" value="SLR0207 PROTEIN"/>
    <property type="match status" value="1"/>
</dbReference>
<gene>
    <name evidence="1" type="ORF">ETSY1_36490</name>
</gene>
<accession>W4L833</accession>
<organism evidence="1 2">
    <name type="scientific">Entotheonella factor</name>
    <dbReference type="NCBI Taxonomy" id="1429438"/>
    <lineage>
        <taxon>Bacteria</taxon>
        <taxon>Pseudomonadati</taxon>
        <taxon>Nitrospinota/Tectimicrobiota group</taxon>
        <taxon>Candidatus Tectimicrobiota</taxon>
        <taxon>Candidatus Entotheonellia</taxon>
        <taxon>Candidatus Entotheonellales</taxon>
        <taxon>Candidatus Entotheonellaceae</taxon>
        <taxon>Candidatus Entotheonella</taxon>
    </lineage>
</organism>
<dbReference type="InterPro" id="IPR011009">
    <property type="entry name" value="Kinase-like_dom_sf"/>
</dbReference>
<dbReference type="SUPFAM" id="SSF56112">
    <property type="entry name" value="Protein kinase-like (PK-like)"/>
    <property type="match status" value="1"/>
</dbReference>
<dbReference type="InterPro" id="IPR027417">
    <property type="entry name" value="P-loop_NTPase"/>
</dbReference>
<dbReference type="InterPro" id="IPR052732">
    <property type="entry name" value="Cell-binding_unc_protein"/>
</dbReference>
<keyword evidence="2" id="KW-1185">Reference proteome</keyword>
<protein>
    <recommendedName>
        <fullName evidence="3">Aminoglycoside phosphotransferase domain-containing protein</fullName>
    </recommendedName>
</protein>
<dbReference type="PANTHER" id="PTHR43883:SF1">
    <property type="entry name" value="GLUCONOKINASE"/>
    <property type="match status" value="1"/>
</dbReference>
<dbReference type="Proteomes" id="UP000019141">
    <property type="component" value="Unassembled WGS sequence"/>
</dbReference>
<name>W4L833_ENTF1</name>
<dbReference type="SUPFAM" id="SSF52540">
    <property type="entry name" value="P-loop containing nucleoside triphosphate hydrolases"/>
    <property type="match status" value="1"/>
</dbReference>
<dbReference type="AlphaFoldDB" id="W4L833"/>
<evidence type="ECO:0000313" key="2">
    <source>
        <dbReference type="Proteomes" id="UP000019141"/>
    </source>
</evidence>
<evidence type="ECO:0000313" key="1">
    <source>
        <dbReference type="EMBL" id="ETW94069.1"/>
    </source>
</evidence>